<name>A0A225VYS5_9STRA</name>
<dbReference type="OrthoDB" id="125537at2759"/>
<proteinExistence type="predicted"/>
<organism evidence="1 2">
    <name type="scientific">Phytophthora megakarya</name>
    <dbReference type="NCBI Taxonomy" id="4795"/>
    <lineage>
        <taxon>Eukaryota</taxon>
        <taxon>Sar</taxon>
        <taxon>Stramenopiles</taxon>
        <taxon>Oomycota</taxon>
        <taxon>Peronosporomycetes</taxon>
        <taxon>Peronosporales</taxon>
        <taxon>Peronosporaceae</taxon>
        <taxon>Phytophthora</taxon>
    </lineage>
</organism>
<evidence type="ECO:0000313" key="1">
    <source>
        <dbReference type="EMBL" id="OWZ10058.1"/>
    </source>
</evidence>
<keyword evidence="2" id="KW-1185">Reference proteome</keyword>
<gene>
    <name evidence="1" type="ORF">PHMEG_00017149</name>
</gene>
<dbReference type="AlphaFoldDB" id="A0A225VYS5"/>
<dbReference type="EMBL" id="NBNE01002574">
    <property type="protein sequence ID" value="OWZ10058.1"/>
    <property type="molecule type" value="Genomic_DNA"/>
</dbReference>
<reference evidence="2" key="1">
    <citation type="submission" date="2017-03" db="EMBL/GenBank/DDBJ databases">
        <title>Phytopthora megakarya and P. palmivora, two closely related causual agents of cacao black pod achieved similar genome size and gene model numbers by different mechanisms.</title>
        <authorList>
            <person name="Ali S."/>
            <person name="Shao J."/>
            <person name="Larry D.J."/>
            <person name="Kronmiller B."/>
            <person name="Shen D."/>
            <person name="Strem M.D."/>
            <person name="Melnick R.L."/>
            <person name="Guiltinan M.J."/>
            <person name="Tyler B.M."/>
            <person name="Meinhardt L.W."/>
            <person name="Bailey B.A."/>
        </authorList>
    </citation>
    <scope>NUCLEOTIDE SEQUENCE [LARGE SCALE GENOMIC DNA]</scope>
    <source>
        <strain evidence="2">zdho120</strain>
    </source>
</reference>
<dbReference type="Proteomes" id="UP000198211">
    <property type="component" value="Unassembled WGS sequence"/>
</dbReference>
<protein>
    <submittedName>
        <fullName evidence="1">Uncharacterized protein</fullName>
    </submittedName>
</protein>
<evidence type="ECO:0000313" key="2">
    <source>
        <dbReference type="Proteomes" id="UP000198211"/>
    </source>
</evidence>
<accession>A0A225VYS5</accession>
<sequence>MDSYSIYTIRIKALNQARASSKTRICRFDIFKDEKDVTEAEWRDYFLSARVPNNTAYKTLDKEVKLLCMNTSRLDAESHFSRLMAEFYEIVNRLNMEDVIQMEPKKVVSCLVDALRPPAFKAAVKDQLGRQAHKPTKSNIQLLLKWLRKELERFMKFEAQIATQHPCHFPKSARHKLRSANRRRFMVEQIVVPNRIKSSKPRESSCRDQGVLSKQDKQIRKCFKCGDQTHGCPDITSPSEAKEFYEKSTGRKVVKTVMSIVSNISTKNVPPSAMPCTVMDVVETSITSDSAADEPLEKLLKALSGRELWINYLEVANYAAVTGIGDKPVTLKNKVKTEGVGELLLSKWVMQKLGYSSDNLLAEAQQAKQDWDMGDVDDGPPNKVARVLAFVMTIEGQQRSAEEIVLEDDENPKNVSQILRLTLMLNVTK</sequence>
<comment type="caution">
    <text evidence="1">The sequence shown here is derived from an EMBL/GenBank/DDBJ whole genome shotgun (WGS) entry which is preliminary data.</text>
</comment>